<dbReference type="OrthoDB" id="7908651at2"/>
<dbReference type="EMBL" id="JRFJ01000001">
    <property type="protein sequence ID" value="KHJ56259.1"/>
    <property type="molecule type" value="Genomic_DNA"/>
</dbReference>
<dbReference type="Proteomes" id="UP000030826">
    <property type="component" value="Unassembled WGS sequence"/>
</dbReference>
<sequence>MNDAVRKLAQSMLDAEREKQAWNAGRFAFRERGEIAMNPNPAGSHEHGLWADGFAYERKRGAPRIRAANAPESTEPSA</sequence>
<dbReference type="RefSeq" id="WP_039189811.1">
    <property type="nucleotide sequence ID" value="NZ_JRFJ01000001.1"/>
</dbReference>
<gene>
    <name evidence="1" type="ORF">LA66_06695</name>
</gene>
<name>A0A0B1Q774_9HYPH</name>
<reference evidence="1 2" key="1">
    <citation type="submission" date="2014-09" db="EMBL/GenBank/DDBJ databases">
        <title>Isolation and characterization of Aurantimonas altamirensis ON-56566 from clinical sample following a dog bite.</title>
        <authorList>
            <person name="Eshaghi A."/>
            <person name="Li A."/>
            <person name="Shahinas D."/>
            <person name="Bahn P."/>
            <person name="Kus J.V."/>
            <person name="Patel S.N."/>
        </authorList>
    </citation>
    <scope>NUCLEOTIDE SEQUENCE [LARGE SCALE GENOMIC DNA]</scope>
    <source>
        <strain evidence="1 2">ON-56566</strain>
    </source>
</reference>
<accession>A0A0B1Q774</accession>
<comment type="caution">
    <text evidence="1">The sequence shown here is derived from an EMBL/GenBank/DDBJ whole genome shotgun (WGS) entry which is preliminary data.</text>
</comment>
<dbReference type="AlphaFoldDB" id="A0A0B1Q774"/>
<evidence type="ECO:0000313" key="2">
    <source>
        <dbReference type="Proteomes" id="UP000030826"/>
    </source>
</evidence>
<organism evidence="1 2">
    <name type="scientific">Aureimonas altamirensis</name>
    <dbReference type="NCBI Taxonomy" id="370622"/>
    <lineage>
        <taxon>Bacteria</taxon>
        <taxon>Pseudomonadati</taxon>
        <taxon>Pseudomonadota</taxon>
        <taxon>Alphaproteobacteria</taxon>
        <taxon>Hyphomicrobiales</taxon>
        <taxon>Aurantimonadaceae</taxon>
        <taxon>Aureimonas</taxon>
    </lineage>
</organism>
<proteinExistence type="predicted"/>
<evidence type="ECO:0000313" key="1">
    <source>
        <dbReference type="EMBL" id="KHJ56259.1"/>
    </source>
</evidence>
<protein>
    <submittedName>
        <fullName evidence="1">Uncharacterized protein</fullName>
    </submittedName>
</protein>